<dbReference type="SMART" id="SM00382">
    <property type="entry name" value="AAA"/>
    <property type="match status" value="1"/>
</dbReference>
<evidence type="ECO:0000256" key="4">
    <source>
        <dbReference type="ARBA" id="ARBA00023125"/>
    </source>
</evidence>
<dbReference type="Proteomes" id="UP000315369">
    <property type="component" value="Unassembled WGS sequence"/>
</dbReference>
<dbReference type="Gene3D" id="3.40.50.300">
    <property type="entry name" value="P-loop containing nucleotide triphosphate hydrolases"/>
    <property type="match status" value="1"/>
</dbReference>
<evidence type="ECO:0000313" key="8">
    <source>
        <dbReference type="EMBL" id="TQF14625.1"/>
    </source>
</evidence>
<dbReference type="InterPro" id="IPR058031">
    <property type="entry name" value="AAA_lid_NorR"/>
</dbReference>
<dbReference type="Pfam" id="PF00158">
    <property type="entry name" value="Sigma54_activat"/>
    <property type="match status" value="1"/>
</dbReference>
<dbReference type="Pfam" id="PF02954">
    <property type="entry name" value="HTH_8"/>
    <property type="match status" value="1"/>
</dbReference>
<dbReference type="GO" id="GO:0003677">
    <property type="term" value="F:DNA binding"/>
    <property type="evidence" value="ECO:0007669"/>
    <property type="project" value="UniProtKB-KW"/>
</dbReference>
<dbReference type="GO" id="GO:0005524">
    <property type="term" value="F:ATP binding"/>
    <property type="evidence" value="ECO:0007669"/>
    <property type="project" value="UniProtKB-KW"/>
</dbReference>
<dbReference type="SUPFAM" id="SSF52540">
    <property type="entry name" value="P-loop containing nucleoside triphosphate hydrolases"/>
    <property type="match status" value="1"/>
</dbReference>
<dbReference type="InterPro" id="IPR025944">
    <property type="entry name" value="Sigma_54_int_dom_CS"/>
</dbReference>
<dbReference type="InterPro" id="IPR009057">
    <property type="entry name" value="Homeodomain-like_sf"/>
</dbReference>
<name>A0A540X036_9BACT</name>
<dbReference type="PROSITE" id="PS00675">
    <property type="entry name" value="SIGMA54_INTERACT_1"/>
    <property type="match status" value="1"/>
</dbReference>
<dbReference type="Gene3D" id="1.10.8.60">
    <property type="match status" value="1"/>
</dbReference>
<accession>A0A540X036</accession>
<dbReference type="PANTHER" id="PTHR32071">
    <property type="entry name" value="TRANSCRIPTIONAL REGULATORY PROTEIN"/>
    <property type="match status" value="1"/>
</dbReference>
<dbReference type="InterPro" id="IPR002078">
    <property type="entry name" value="Sigma_54_int"/>
</dbReference>
<evidence type="ECO:0000256" key="3">
    <source>
        <dbReference type="ARBA" id="ARBA00023015"/>
    </source>
</evidence>
<dbReference type="SUPFAM" id="SSF46689">
    <property type="entry name" value="Homeodomain-like"/>
    <property type="match status" value="1"/>
</dbReference>
<feature type="domain" description="Sigma-54 factor interaction" evidence="7">
    <location>
        <begin position="159"/>
        <end position="398"/>
    </location>
</feature>
<dbReference type="Pfam" id="PF25601">
    <property type="entry name" value="AAA_lid_14"/>
    <property type="match status" value="1"/>
</dbReference>
<protein>
    <submittedName>
        <fullName evidence="8">Sigma-54-dependent Fis family transcriptional regulator</fullName>
    </submittedName>
</protein>
<evidence type="ECO:0000259" key="7">
    <source>
        <dbReference type="PROSITE" id="PS50045"/>
    </source>
</evidence>
<dbReference type="EMBL" id="VIFM01000063">
    <property type="protein sequence ID" value="TQF14625.1"/>
    <property type="molecule type" value="Genomic_DNA"/>
</dbReference>
<keyword evidence="1" id="KW-0547">Nucleotide-binding</keyword>
<dbReference type="PROSITE" id="PS50045">
    <property type="entry name" value="SIGMA54_INTERACT_4"/>
    <property type="match status" value="1"/>
</dbReference>
<feature type="region of interest" description="Disordered" evidence="6">
    <location>
        <begin position="1"/>
        <end position="22"/>
    </location>
</feature>
<dbReference type="PROSITE" id="PS00688">
    <property type="entry name" value="SIGMA54_INTERACT_3"/>
    <property type="match status" value="1"/>
</dbReference>
<evidence type="ECO:0000256" key="1">
    <source>
        <dbReference type="ARBA" id="ARBA00022741"/>
    </source>
</evidence>
<dbReference type="CDD" id="cd00009">
    <property type="entry name" value="AAA"/>
    <property type="match status" value="1"/>
</dbReference>
<keyword evidence="2" id="KW-0067">ATP-binding</keyword>
<keyword evidence="5" id="KW-0804">Transcription</keyword>
<dbReference type="OrthoDB" id="9761705at2"/>
<keyword evidence="4" id="KW-0238">DNA-binding</keyword>
<evidence type="ECO:0000256" key="6">
    <source>
        <dbReference type="SAM" id="MobiDB-lite"/>
    </source>
</evidence>
<dbReference type="PROSITE" id="PS00676">
    <property type="entry name" value="SIGMA54_INTERACT_2"/>
    <property type="match status" value="1"/>
</dbReference>
<dbReference type="InterPro" id="IPR027417">
    <property type="entry name" value="P-loop_NTPase"/>
</dbReference>
<evidence type="ECO:0000256" key="2">
    <source>
        <dbReference type="ARBA" id="ARBA00022840"/>
    </source>
</evidence>
<comment type="caution">
    <text evidence="8">The sequence shown here is derived from an EMBL/GenBank/DDBJ whole genome shotgun (WGS) entry which is preliminary data.</text>
</comment>
<dbReference type="RefSeq" id="WP_141643677.1">
    <property type="nucleotide sequence ID" value="NZ_VIFM01000063.1"/>
</dbReference>
<organism evidence="8 9">
    <name type="scientific">Myxococcus llanfairpwllgwyngyllgogerychwyrndrobwllllantysiliogogogochensis</name>
    <dbReference type="NCBI Taxonomy" id="2590453"/>
    <lineage>
        <taxon>Bacteria</taxon>
        <taxon>Pseudomonadati</taxon>
        <taxon>Myxococcota</taxon>
        <taxon>Myxococcia</taxon>
        <taxon>Myxococcales</taxon>
        <taxon>Cystobacterineae</taxon>
        <taxon>Myxococcaceae</taxon>
        <taxon>Myxococcus</taxon>
    </lineage>
</organism>
<feature type="compositionally biased region" description="Polar residues" evidence="6">
    <location>
        <begin position="8"/>
        <end position="19"/>
    </location>
</feature>
<keyword evidence="3" id="KW-0805">Transcription regulation</keyword>
<proteinExistence type="predicted"/>
<dbReference type="InterPro" id="IPR003593">
    <property type="entry name" value="AAA+_ATPase"/>
</dbReference>
<reference evidence="8 9" key="1">
    <citation type="submission" date="2019-06" db="EMBL/GenBank/DDBJ databases">
        <authorList>
            <person name="Livingstone P."/>
            <person name="Whitworth D."/>
        </authorList>
    </citation>
    <scope>NUCLEOTIDE SEQUENCE [LARGE SCALE GENOMIC DNA]</scope>
    <source>
        <strain evidence="8 9">AM401</strain>
    </source>
</reference>
<dbReference type="InterPro" id="IPR002197">
    <property type="entry name" value="HTH_Fis"/>
</dbReference>
<dbReference type="FunFam" id="3.40.50.300:FF:000006">
    <property type="entry name" value="DNA-binding transcriptional regulator NtrC"/>
    <property type="match status" value="1"/>
</dbReference>
<evidence type="ECO:0000313" key="9">
    <source>
        <dbReference type="Proteomes" id="UP000315369"/>
    </source>
</evidence>
<dbReference type="AlphaFoldDB" id="A0A540X036"/>
<gene>
    <name evidence="8" type="ORF">FJV41_17700</name>
</gene>
<dbReference type="PANTHER" id="PTHR32071:SF57">
    <property type="entry name" value="C4-DICARBOXYLATE TRANSPORT TRANSCRIPTIONAL REGULATORY PROTEIN DCTD"/>
    <property type="match status" value="1"/>
</dbReference>
<keyword evidence="9" id="KW-1185">Reference proteome</keyword>
<dbReference type="InterPro" id="IPR025943">
    <property type="entry name" value="Sigma_54_int_dom_ATP-bd_2"/>
</dbReference>
<dbReference type="GO" id="GO:0006355">
    <property type="term" value="P:regulation of DNA-templated transcription"/>
    <property type="evidence" value="ECO:0007669"/>
    <property type="project" value="InterPro"/>
</dbReference>
<dbReference type="InterPro" id="IPR025662">
    <property type="entry name" value="Sigma_54_int_dom_ATP-bd_1"/>
</dbReference>
<evidence type="ECO:0000256" key="5">
    <source>
        <dbReference type="ARBA" id="ARBA00023163"/>
    </source>
</evidence>
<sequence>MQRKSADQGESTAGHSSGASALVRRRVPTLTIVSHPDLQRAGERALLEVMETLGVPMSVSRNGPDFARPGASGARPLDDPFLSRTPLMLEPRPHGGLRLMTPMQGTHVRVGDLTVRSGGVELTQAELGAGVPLVLAERVVLLLHLTSVPGPRAGGDLGLVGPSEQLQQLRDDILRVADLQVPVLIRGETGTGKELVARAIHEHGPRRSGPFVSVNLGALSKDLVASELFGAQRGAYTGASRDREGFFRAAHGGTLLLDEVGEAPSEVQTALLRVLETGEVYPVGSHVPVPVDVRLVAATDADLETRIAERLFKAPLLHRLAGFELRVPALRERREDMGPLFLHFARRELAVIGEAHRLMAGDIRGEPWLPASLVARLLRYAWPGNVRQLHNVTRQLVIGSRGLSQLRVEAHLEQLLDSATTPVGGRALPEPALRWADVDALGRTLMPGVSIRRRPSDVGEQELLATLRASGWDLQATAVRLGISRSSVYLLIEKSTLLRSAGEVSPEELTRCFHECAGDVDEMAQRLEVSRRALLRRIRELGLDGV</sequence>